<reference evidence="3" key="1">
    <citation type="journal article" date="2008" name="Infect. Immun.">
        <title>Identification and characterization of two novel staphylococcal enterotoxins, types S and T.</title>
        <authorList>
            <person name="Ono H.K."/>
            <person name="Omoe K."/>
            <person name="Imanishi K."/>
            <person name="Iwakabe Y."/>
            <person name="Hu D.-L."/>
            <person name="Kato H."/>
            <person name="Saito N."/>
            <person name="Nakane A."/>
            <person name="Uchiyama T."/>
            <person name="Shinagawa K."/>
        </authorList>
    </citation>
    <scope>NUCLEOTIDE SEQUENCE</scope>
    <source>
        <strain evidence="3">Fukuoka 5</strain>
        <plasmid evidence="3">pF5</plasmid>
    </source>
</reference>
<evidence type="ECO:0000259" key="2">
    <source>
        <dbReference type="Pfam" id="PF02876"/>
    </source>
</evidence>
<dbReference type="EMBL" id="WPVZ01000387">
    <property type="protein sequence ID" value="MVL45122.1"/>
    <property type="molecule type" value="Genomic_DNA"/>
</dbReference>
<evidence type="ECO:0000313" key="6">
    <source>
        <dbReference type="EMBL" id="MVL45122.1"/>
    </source>
</evidence>
<dbReference type="Proteomes" id="UP000434412">
    <property type="component" value="Unassembled WGS sequence"/>
</dbReference>
<evidence type="ECO:0000313" key="8">
    <source>
        <dbReference type="Proteomes" id="UP000433366"/>
    </source>
</evidence>
<evidence type="ECO:0000313" key="3">
    <source>
        <dbReference type="EMBL" id="BAG06666.1"/>
    </source>
</evidence>
<gene>
    <name evidence="3" type="primary">set</name>
    <name evidence="4" type="ORF">BN1321_410021</name>
    <name evidence="5" type="ORF">GO793_09240</name>
    <name evidence="6" type="ORF">GO941_06410</name>
</gene>
<reference evidence="4 7" key="2">
    <citation type="submission" date="2015-04" db="EMBL/GenBank/DDBJ databases">
        <authorList>
            <person name="Syromyatnikov M.Y."/>
            <person name="Popov V.N."/>
        </authorList>
    </citation>
    <scope>NUCLEOTIDE SEQUENCE [LARGE SCALE GENOMIC DNA]</scope>
    <source>
        <strain evidence="4 7">AH1</strain>
    </source>
</reference>
<geneLocation type="plasmid" evidence="3">
    <name>pF5</name>
</geneLocation>
<dbReference type="Pfam" id="PF02876">
    <property type="entry name" value="Stap_Strp_tox_C"/>
    <property type="match status" value="1"/>
</dbReference>
<evidence type="ECO:0000313" key="7">
    <source>
        <dbReference type="Proteomes" id="UP000039437"/>
    </source>
</evidence>
<dbReference type="Gene3D" id="3.10.20.120">
    <property type="match status" value="1"/>
</dbReference>
<dbReference type="InterPro" id="IPR006123">
    <property type="entry name" value="Toxin_b-grasp_Staph/Strep"/>
</dbReference>
<dbReference type="EMBL" id="WPRH01000521">
    <property type="protein sequence ID" value="MVI56034.1"/>
    <property type="molecule type" value="Genomic_DNA"/>
</dbReference>
<dbReference type="InterPro" id="IPR016091">
    <property type="entry name" value="SuperAg_toxin_C"/>
</dbReference>
<reference evidence="8 9" key="3">
    <citation type="submission" date="2019-11" db="EMBL/GenBank/DDBJ databases">
        <title>Implementation of targeted gown and glove precautions to prevent Staphylococcus aureus acquisition in community-based nursing homes.</title>
        <authorList>
            <person name="Stine O.C."/>
        </authorList>
    </citation>
    <scope>NUCLEOTIDE SEQUENCE [LARGE SCALE GENOMIC DNA]</scope>
    <source>
        <strain evidence="6 9">S_2023.LVRQ.AN</strain>
        <strain evidence="5 8">S_4031.LGMP.AI</strain>
    </source>
</reference>
<sequence length="216" mass="25638">MKKCILFIFSIILLVSISTLFIPNAKSDSREGLKDFYSKKIDVYTNKKINEKDKYSVDIEVDNYVYRINTLDDKILNQFKVGDYVDAWGHIINNKPIGKVIKFYDGDISKHSPLDKPTNISYRINLFKEQKQTEVTPEKELEIGNRYLTMKQIDYRIKSYLVKKQQLYTEFYNGKIEISMLDGKKHFIDLSTYYYDPSNFTLDYTKISHFDIYMEK</sequence>
<organism evidence="3">
    <name type="scientific">Staphylococcus aureus</name>
    <dbReference type="NCBI Taxonomy" id="1280"/>
    <lineage>
        <taxon>Bacteria</taxon>
        <taxon>Bacillati</taxon>
        <taxon>Bacillota</taxon>
        <taxon>Bacilli</taxon>
        <taxon>Bacillales</taxon>
        <taxon>Staphylococcaceae</taxon>
        <taxon>Staphylococcus</taxon>
    </lineage>
</organism>
<dbReference type="EMBL" id="AB330135">
    <property type="protein sequence ID" value="BAG06666.1"/>
    <property type="molecule type" value="Genomic_DNA"/>
</dbReference>
<keyword evidence="3" id="KW-0614">Plasmid</keyword>
<evidence type="ECO:0000256" key="1">
    <source>
        <dbReference type="ARBA" id="ARBA00008401"/>
    </source>
</evidence>
<feature type="domain" description="Staphylococcal/Streptococcal toxin beta-grasp" evidence="2">
    <location>
        <begin position="122"/>
        <end position="214"/>
    </location>
</feature>
<dbReference type="EMBL" id="CVOQ01000036">
    <property type="protein sequence ID" value="CRI18413.1"/>
    <property type="molecule type" value="Genomic_DNA"/>
</dbReference>
<dbReference type="Proteomes" id="UP000039437">
    <property type="component" value="Unassembled WGS sequence"/>
</dbReference>
<dbReference type="Proteomes" id="UP000433366">
    <property type="component" value="Unassembled WGS sequence"/>
</dbReference>
<dbReference type="GO" id="GO:0005576">
    <property type="term" value="C:extracellular region"/>
    <property type="evidence" value="ECO:0007669"/>
    <property type="project" value="InterPro"/>
</dbReference>
<name>B0I1V6_STAAU</name>
<evidence type="ECO:0000313" key="9">
    <source>
        <dbReference type="Proteomes" id="UP000434412"/>
    </source>
</evidence>
<protein>
    <submittedName>
        <fullName evidence="3 5">Enterotoxin T</fullName>
    </submittedName>
</protein>
<dbReference type="SMR" id="B0I1V6"/>
<proteinExistence type="inferred from homology"/>
<evidence type="ECO:0000313" key="4">
    <source>
        <dbReference type="EMBL" id="CRI18413.1"/>
    </source>
</evidence>
<dbReference type="AlphaFoldDB" id="B0I1V6"/>
<comment type="similarity">
    <text evidence="1">Belongs to the staphylococcal/streptococcal toxin family.</text>
</comment>
<dbReference type="RefSeq" id="WP_031888057.1">
    <property type="nucleotide sequence ID" value="NZ_AB765928.1"/>
</dbReference>
<dbReference type="PATRIC" id="fig|1280.3385.peg.2496"/>
<evidence type="ECO:0000313" key="5">
    <source>
        <dbReference type="EMBL" id="MVI56034.1"/>
    </source>
</evidence>
<accession>B0I1V6</accession>
<dbReference type="SUPFAM" id="SSF54334">
    <property type="entry name" value="Superantigen toxins, C-terminal domain"/>
    <property type="match status" value="1"/>
</dbReference>